<feature type="repeat" description="TPR" evidence="3">
    <location>
        <begin position="523"/>
        <end position="556"/>
    </location>
</feature>
<evidence type="ECO:0000256" key="4">
    <source>
        <dbReference type="SAM" id="Phobius"/>
    </source>
</evidence>
<feature type="transmembrane region" description="Helical" evidence="4">
    <location>
        <begin position="350"/>
        <end position="367"/>
    </location>
</feature>
<dbReference type="PROSITE" id="PS50005">
    <property type="entry name" value="TPR"/>
    <property type="match status" value="5"/>
</dbReference>
<feature type="transmembrane region" description="Helical" evidence="4">
    <location>
        <begin position="293"/>
        <end position="313"/>
    </location>
</feature>
<dbReference type="RefSeq" id="WP_007413285.1">
    <property type="nucleotide sequence ID" value="NZ_ABOX02000004.1"/>
</dbReference>
<feature type="repeat" description="TPR" evidence="3">
    <location>
        <begin position="557"/>
        <end position="590"/>
    </location>
</feature>
<protein>
    <submittedName>
        <fullName evidence="5">TPR repeat-containing protein</fullName>
    </submittedName>
</protein>
<keyword evidence="1" id="KW-0677">Repeat</keyword>
<comment type="caution">
    <text evidence="5">The sequence shown here is derived from an EMBL/GenBank/DDBJ whole genome shotgun (WGS) entry which is preliminary data.</text>
</comment>
<dbReference type="PANTHER" id="PTHR44227:SF3">
    <property type="entry name" value="PROTEIN O-MANNOSYL-TRANSFERASE TMTC4"/>
    <property type="match status" value="1"/>
</dbReference>
<dbReference type="Pfam" id="PF13432">
    <property type="entry name" value="TPR_16"/>
    <property type="match status" value="1"/>
</dbReference>
<feature type="transmembrane region" description="Helical" evidence="4">
    <location>
        <begin position="325"/>
        <end position="344"/>
    </location>
</feature>
<dbReference type="Pfam" id="PF14559">
    <property type="entry name" value="TPR_19"/>
    <property type="match status" value="2"/>
</dbReference>
<keyword evidence="4" id="KW-1133">Transmembrane helix</keyword>
<dbReference type="PANTHER" id="PTHR44227">
    <property type="match status" value="1"/>
</dbReference>
<organism evidence="5 6">
    <name type="scientific">Pedosphaera parvula (strain Ellin514)</name>
    <dbReference type="NCBI Taxonomy" id="320771"/>
    <lineage>
        <taxon>Bacteria</taxon>
        <taxon>Pseudomonadati</taxon>
        <taxon>Verrucomicrobiota</taxon>
        <taxon>Pedosphaerae</taxon>
        <taxon>Pedosphaerales</taxon>
        <taxon>Pedosphaeraceae</taxon>
        <taxon>Pedosphaera</taxon>
    </lineage>
</organism>
<feature type="repeat" description="TPR" evidence="3">
    <location>
        <begin position="489"/>
        <end position="522"/>
    </location>
</feature>
<proteinExistence type="predicted"/>
<keyword evidence="2 3" id="KW-0802">TPR repeat</keyword>
<accession>B9XBT7</accession>
<name>B9XBT7_PEDPL</name>
<evidence type="ECO:0000313" key="5">
    <source>
        <dbReference type="EMBL" id="EEF62405.1"/>
    </source>
</evidence>
<dbReference type="InterPro" id="IPR011990">
    <property type="entry name" value="TPR-like_helical_dom_sf"/>
</dbReference>
<dbReference type="InterPro" id="IPR052346">
    <property type="entry name" value="O-mannosyl-transferase_TMTC"/>
</dbReference>
<feature type="transmembrane region" description="Helical" evidence="4">
    <location>
        <begin position="140"/>
        <end position="156"/>
    </location>
</feature>
<feature type="repeat" description="TPR" evidence="3">
    <location>
        <begin position="455"/>
        <end position="488"/>
    </location>
</feature>
<evidence type="ECO:0000256" key="2">
    <source>
        <dbReference type="ARBA" id="ARBA00022803"/>
    </source>
</evidence>
<dbReference type="SMART" id="SM00028">
    <property type="entry name" value="TPR"/>
    <property type="match status" value="5"/>
</dbReference>
<dbReference type="GO" id="GO:0030968">
    <property type="term" value="P:endoplasmic reticulum unfolded protein response"/>
    <property type="evidence" value="ECO:0007669"/>
    <property type="project" value="TreeGrafter"/>
</dbReference>
<feature type="transmembrane region" description="Helical" evidence="4">
    <location>
        <begin position="165"/>
        <end position="189"/>
    </location>
</feature>
<feature type="repeat" description="TPR" evidence="3">
    <location>
        <begin position="421"/>
        <end position="454"/>
    </location>
</feature>
<dbReference type="STRING" id="320771.Cflav_PD5040"/>
<keyword evidence="4" id="KW-0472">Membrane</keyword>
<feature type="transmembrane region" description="Helical" evidence="4">
    <location>
        <begin position="90"/>
        <end position="108"/>
    </location>
</feature>
<keyword evidence="6" id="KW-1185">Reference proteome</keyword>
<dbReference type="AlphaFoldDB" id="B9XBT7"/>
<reference evidence="5 6" key="1">
    <citation type="journal article" date="2011" name="J. Bacteriol.">
        <title>Genome sequence of 'Pedosphaera parvula' Ellin514, an aerobic Verrucomicrobial isolate from pasture soil.</title>
        <authorList>
            <person name="Kant R."/>
            <person name="van Passel M.W."/>
            <person name="Sangwan P."/>
            <person name="Palva A."/>
            <person name="Lucas S."/>
            <person name="Copeland A."/>
            <person name="Lapidus A."/>
            <person name="Glavina Del Rio T."/>
            <person name="Dalin E."/>
            <person name="Tice H."/>
            <person name="Bruce D."/>
            <person name="Goodwin L."/>
            <person name="Pitluck S."/>
            <person name="Chertkov O."/>
            <person name="Larimer F.W."/>
            <person name="Land M.L."/>
            <person name="Hauser L."/>
            <person name="Brettin T.S."/>
            <person name="Detter J.C."/>
            <person name="Han S."/>
            <person name="de Vos W.M."/>
            <person name="Janssen P.H."/>
            <person name="Smidt H."/>
        </authorList>
    </citation>
    <scope>NUCLEOTIDE SEQUENCE [LARGE SCALE GENOMIC DNA]</scope>
    <source>
        <strain evidence="5 6">Ellin514</strain>
    </source>
</reference>
<dbReference type="InterPro" id="IPR019734">
    <property type="entry name" value="TPR_rpt"/>
</dbReference>
<feature type="transmembrane region" description="Helical" evidence="4">
    <location>
        <begin position="379"/>
        <end position="398"/>
    </location>
</feature>
<dbReference type="GO" id="GO:0035269">
    <property type="term" value="P:protein O-linked glycosylation via mannose"/>
    <property type="evidence" value="ECO:0007669"/>
    <property type="project" value="TreeGrafter"/>
</dbReference>
<dbReference type="Gene3D" id="1.25.40.10">
    <property type="entry name" value="Tetratricopeptide repeat domain"/>
    <property type="match status" value="1"/>
</dbReference>
<evidence type="ECO:0000256" key="1">
    <source>
        <dbReference type="ARBA" id="ARBA00022737"/>
    </source>
</evidence>
<dbReference type="OrthoDB" id="182974at2"/>
<dbReference type="Proteomes" id="UP000003688">
    <property type="component" value="Unassembled WGS sequence"/>
</dbReference>
<gene>
    <name evidence="5" type="ORF">Cflav_PD5040</name>
</gene>
<sequence length="689" mass="77365">MRVERWCCLLLALVTLAVYSPVIRNDFINYDDPDYVTLNYNVQGGLNATSIAWAFTTGHSTNWHPLTWLSHMLDCQFYGLNPIGHHLTNLLLHLCNTILLFLVMRLFTGELWPSALVAALFAWHPLHVESVAWVSERKDVLSTFFWLLTLLAYWWYARFPTIKRYLVVLACFLLGLLSKPMVVTLPFVLMLMDYWPLNRIAEFPPNLKLAGTRPITPVSWKQLVTEKTPLLLLSTASSVVTFLVQRAGGAVAPLENVTLTARVENALVSYLRYLGKMFFPHNLAVPYPMPEEWPAPLVIFAILALSFLTFLALKWLRRAPYFFMGYFFFLGTLVPVIGLIQVGRQSMADRYSYIPLIGIFIIIAWGIRELMERWPKYRLLAVGSICLLVGSCLPLTYLQARFWKSSIALFSHTLEASPDAQEARLLLGKAFCTAGQPEKAMEQFSQILRSNPNSADALFAIGVLRTAEHKLDEAVDYLTQAVRLSPEMPNFHSQLGEVLLARGNLGEAMAQFDQTLQLAPRDAIAHRQKGCTLARLGKLENAMAEFGEASQLAPQDAECFYDLALALALQKNHGAAIAQYRTAIRLKPDYAVALNDLAWLLATAPESELRNGNEAVPLAERARKLCGEKEPQYLGTLDAAYAEAGRFKEAITLAEKVRHMALASGSKDLVEAADKRLDAYRQGKPYHQP</sequence>
<dbReference type="SUPFAM" id="SSF48452">
    <property type="entry name" value="TPR-like"/>
    <property type="match status" value="1"/>
</dbReference>
<dbReference type="EMBL" id="ABOX02000004">
    <property type="protein sequence ID" value="EEF62405.1"/>
    <property type="molecule type" value="Genomic_DNA"/>
</dbReference>
<evidence type="ECO:0000256" key="3">
    <source>
        <dbReference type="PROSITE-ProRule" id="PRU00339"/>
    </source>
</evidence>
<evidence type="ECO:0000313" key="6">
    <source>
        <dbReference type="Proteomes" id="UP000003688"/>
    </source>
</evidence>
<keyword evidence="4" id="KW-0812">Transmembrane</keyword>
<dbReference type="GO" id="GO:0000030">
    <property type="term" value="F:mannosyltransferase activity"/>
    <property type="evidence" value="ECO:0007669"/>
    <property type="project" value="TreeGrafter"/>
</dbReference>